<evidence type="ECO:0000256" key="12">
    <source>
        <dbReference type="ARBA" id="ARBA00034617"/>
    </source>
</evidence>
<evidence type="ECO:0000256" key="4">
    <source>
        <dbReference type="ARBA" id="ARBA00022562"/>
    </source>
</evidence>
<feature type="modified residue" description="Phosphoserine; by host" evidence="15">
    <location>
        <position position="87"/>
    </location>
</feature>
<comment type="subunit">
    <text evidence="15">Can form hexamers. Interacts with E2 protein; this interaction increases E1 DNA binding specificity. Interacts with host DNA polymerase subunit POLA2. Interacts with host single stranded DNA-binding protein RPA1. Interacts with host TOP1; this interaction stimulates the enzymatic activity of TOP1.</text>
</comment>
<evidence type="ECO:0000256" key="9">
    <source>
        <dbReference type="ARBA" id="ARBA00022840"/>
    </source>
</evidence>
<keyword evidence="7 15" id="KW-0378">Hydrolase</keyword>
<comment type="function">
    <text evidence="16">ATP-dependent DNA helicase required for initiation of viral DNA replication. It forms a complex with the viral E2 protein. The E1-E2 complex binds to the replication origin which contains binding sites for both proteins.</text>
</comment>
<name>A0A2R2Q1V7_9PAPI</name>
<comment type="caution">
    <text evidence="15">Lacks conserved residue(s) required for the propagation of feature annotation.</text>
</comment>
<keyword evidence="3 15" id="KW-0597">Phosphoprotein</keyword>
<evidence type="ECO:0000256" key="15">
    <source>
        <dbReference type="HAMAP-Rule" id="MF_04000"/>
    </source>
</evidence>
<evidence type="ECO:0000256" key="5">
    <source>
        <dbReference type="ARBA" id="ARBA00022705"/>
    </source>
</evidence>
<evidence type="ECO:0000256" key="11">
    <source>
        <dbReference type="ARBA" id="ARBA00023235"/>
    </source>
</evidence>
<protein>
    <recommendedName>
        <fullName evidence="15 16">Replication protein E1</fullName>
        <ecNumber evidence="15 16">5.6.2.4</ecNumber>
    </recommendedName>
    <alternativeName>
        <fullName evidence="15">ATP-dependent helicase E1</fullName>
    </alternativeName>
    <alternativeName>
        <fullName evidence="15">DNA 3'-5' helicase E1</fullName>
    </alternativeName>
</protein>
<dbReference type="EC" id="5.6.2.4" evidence="15 16"/>
<dbReference type="GO" id="GO:0016887">
    <property type="term" value="F:ATP hydrolysis activity"/>
    <property type="evidence" value="ECO:0007669"/>
    <property type="project" value="RHEA"/>
</dbReference>
<comment type="subcellular location">
    <subcellularLocation>
        <location evidence="1 15">Host nucleus</location>
    </subcellularLocation>
</comment>
<feature type="short sequence motif" description="Nuclear localization signal" evidence="15">
    <location>
        <begin position="81"/>
        <end position="83"/>
    </location>
</feature>
<evidence type="ECO:0000256" key="13">
    <source>
        <dbReference type="ARBA" id="ARBA00048988"/>
    </source>
</evidence>
<dbReference type="InterPro" id="IPR016393">
    <property type="entry name" value="Rep_E1_papillomaV"/>
</dbReference>
<evidence type="ECO:0000256" key="14">
    <source>
        <dbReference type="ARBA" id="ARBA00093297"/>
    </source>
</evidence>
<dbReference type="Pfam" id="PF00524">
    <property type="entry name" value="PPV_E1_N"/>
    <property type="match status" value="1"/>
</dbReference>
<dbReference type="Gene3D" id="1.10.10.510">
    <property type="entry name" value="Zinc finger, large T-antigen D1 domain"/>
    <property type="match status" value="1"/>
</dbReference>
<keyword evidence="4 15" id="KW-1048">Host nucleus</keyword>
<evidence type="ECO:0000256" key="1">
    <source>
        <dbReference type="ARBA" id="ARBA00004147"/>
    </source>
</evidence>
<dbReference type="OrthoDB" id="4795at10239"/>
<evidence type="ECO:0000259" key="17">
    <source>
        <dbReference type="PROSITE" id="PS51206"/>
    </source>
</evidence>
<dbReference type="InterPro" id="IPR014000">
    <property type="entry name" value="PPV_DNA_helicase_E1_N"/>
</dbReference>
<evidence type="ECO:0000256" key="3">
    <source>
        <dbReference type="ARBA" id="ARBA00022553"/>
    </source>
</evidence>
<accession>A0A2R2Q1V7</accession>
<evidence type="ECO:0000313" key="18">
    <source>
        <dbReference type="EMBL" id="ANG08959.1"/>
    </source>
</evidence>
<dbReference type="SUPFAM" id="SSF52540">
    <property type="entry name" value="P-loop containing nucleoside triphosphate hydrolases"/>
    <property type="match status" value="1"/>
</dbReference>
<comment type="function">
    <text evidence="14 15">ATP-dependent DNA 3'-5' helicase required for initiation of viral DNA replication. It forms a complex with the viral E2 protein. The E1-E2 complex binds to the replication origin which contains binding sites for both proteins. During the initial step, a dimer of E1 interacts with a dimer of protein E2 leading to a complex that binds the viral origin of replication with high specificity. Then, a second dimer of E1 displaces the E2 dimer in an ATP-dependent manner to form the E1 tetramer. Following this, two E1 monomers are added to each half of the site, which results in the formation of two E1 trimers on the viral ori. Subsequently, two hexamers will be created. The double hexamer acts as a bi-directional helicase machinery and unwinds the viral DNA and then recruits the host DNA polymerase to start replication.</text>
</comment>
<comment type="PTM">
    <text evidence="15">Phosphorylated.</text>
</comment>
<dbReference type="GO" id="GO:0042025">
    <property type="term" value="C:host cell nucleus"/>
    <property type="evidence" value="ECO:0007669"/>
    <property type="project" value="UniProtKB-SubCell"/>
</dbReference>
<evidence type="ECO:0000256" key="7">
    <source>
        <dbReference type="ARBA" id="ARBA00022801"/>
    </source>
</evidence>
<dbReference type="GO" id="GO:0006260">
    <property type="term" value="P:DNA replication"/>
    <property type="evidence" value="ECO:0007669"/>
    <property type="project" value="UniProtKB-UniRule"/>
</dbReference>
<comment type="catalytic activity">
    <reaction evidence="12 15">
        <text>Couples ATP hydrolysis with the unwinding of duplex DNA by translocating in the 3'-5' direction.</text>
        <dbReference type="EC" id="5.6.2.4"/>
    </reaction>
</comment>
<comment type="similarity">
    <text evidence="15 16">Belongs to the papillomaviridae E1 protein family.</text>
</comment>
<dbReference type="Gene3D" id="3.40.50.300">
    <property type="entry name" value="P-loop containing nucleotide triphosphate hydrolases"/>
    <property type="match status" value="1"/>
</dbReference>
<keyword evidence="5 15" id="KW-0235">DNA replication</keyword>
<dbReference type="RefSeq" id="YP_009508894.1">
    <property type="nucleotide sequence ID" value="NC_039086.1"/>
</dbReference>
<evidence type="ECO:0000256" key="2">
    <source>
        <dbReference type="ARBA" id="ARBA00022518"/>
    </source>
</evidence>
<keyword evidence="19" id="KW-1185">Reference proteome</keyword>
<sequence>MADLKGTDSLNSINSSAEWYVVTEAECVDFNSLENLFEDSTDGSCISQLIDDADELDQGNSLALFNQQVTEDCNAAVSNLKRKYLKSPEQIIEQLSPRLEAVKISGEGKSKRRLNFQDSGIEEDEAASTSQVVAIETSVVEKPNGADTTVELLRCSNRRATALAKFKELFAVSYTDLTRLYKSNKTCSQNWVIVVFNVTENVQNSSKISLQQHSEFFLLISVGIYALYLITFKSAKSRETVQKLFCVLLNIEDYQMLCDPPILRSAAVAMYFYKRSMSNVAYKYGEFPSWLANLILLDHRTASADNFDLSKMIQWAFDNDITDDAAVAYNYALAADEDANAAAFLQSNNQAKYVRDCVIMVKHYKKYEMRQMSMSDWIFKCCDECGEQGTWRTIAQLLKYQNVNFIEFLTVFKPFLHGVPKKQCLVIWGPPDTGKSLFCYSLIQFLKGRVISFMNSRSHFWLSPLTEGKIGLVDDATYQCWLYFDINLRNGLDGNPVSVDSKHKNPTQMRLPPLLVTTNLNVMEDETLVYLRSRLKCIKFPNKLPVTENGDLTFEITNDTWACFFRKFESHLDLRKEDGENGGDARNSDRAFRCTTRCNIDNL</sequence>
<keyword evidence="2 15" id="KW-0244">Early protein</keyword>
<dbReference type="Pfam" id="PF00519">
    <property type="entry name" value="PPV_E1_C"/>
    <property type="match status" value="1"/>
</dbReference>
<dbReference type="InterPro" id="IPR027417">
    <property type="entry name" value="P-loop_NTPase"/>
</dbReference>
<dbReference type="Proteomes" id="UP000244836">
    <property type="component" value="Segment"/>
</dbReference>
<gene>
    <name evidence="15 18" type="primary">E1</name>
</gene>
<dbReference type="InterPro" id="IPR046935">
    <property type="entry name" value="PPV_E1_DBD_sf"/>
</dbReference>
<dbReference type="InterPro" id="IPR037102">
    <property type="entry name" value="Znf_lg_T-Ag_D1_dom_sf"/>
</dbReference>
<proteinExistence type="inferred from homology"/>
<dbReference type="Gene3D" id="3.40.1310.10">
    <property type="match status" value="1"/>
</dbReference>
<dbReference type="InterPro" id="IPR001177">
    <property type="entry name" value="PPV_DNA_helicase_E1_C"/>
</dbReference>
<dbReference type="PIRSF" id="PIRSF003383">
    <property type="entry name" value="Rep_E1_papillomaV"/>
    <property type="match status" value="1"/>
</dbReference>
<dbReference type="GO" id="GO:0003677">
    <property type="term" value="F:DNA binding"/>
    <property type="evidence" value="ECO:0007669"/>
    <property type="project" value="UniProtKB-UniRule"/>
</dbReference>
<feature type="short sequence motif" description="Nuclear export signal" evidence="15">
    <location>
        <begin position="95"/>
        <end position="104"/>
    </location>
</feature>
<dbReference type="Pfam" id="PF20450">
    <property type="entry name" value="PPV_E1_DBD"/>
    <property type="match status" value="1"/>
</dbReference>
<keyword evidence="11 15" id="KW-0413">Isomerase</keyword>
<dbReference type="GO" id="GO:0005524">
    <property type="term" value="F:ATP binding"/>
    <property type="evidence" value="ECO:0007669"/>
    <property type="project" value="UniProtKB-UniRule"/>
</dbReference>
<keyword evidence="6 15" id="KW-0547">Nucleotide-binding</keyword>
<comment type="catalytic activity">
    <reaction evidence="13 15 16">
        <text>ATP + H2O = ADP + phosphate + H(+)</text>
        <dbReference type="Rhea" id="RHEA:13065"/>
        <dbReference type="ChEBI" id="CHEBI:15377"/>
        <dbReference type="ChEBI" id="CHEBI:15378"/>
        <dbReference type="ChEBI" id="CHEBI:30616"/>
        <dbReference type="ChEBI" id="CHEBI:43474"/>
        <dbReference type="ChEBI" id="CHEBI:456216"/>
        <dbReference type="EC" id="5.6.2.4"/>
    </reaction>
</comment>
<dbReference type="HAMAP" id="MF_04000">
    <property type="entry name" value="PPV_E1"/>
    <property type="match status" value="1"/>
</dbReference>
<feature type="binding site" evidence="15">
    <location>
        <begin position="429"/>
        <end position="436"/>
    </location>
    <ligand>
        <name>ATP</name>
        <dbReference type="ChEBI" id="CHEBI:30616"/>
    </ligand>
</feature>
<keyword evidence="10 15" id="KW-0238">DNA-binding</keyword>
<dbReference type="GeneID" id="37620434"/>
<evidence type="ECO:0000256" key="10">
    <source>
        <dbReference type="ARBA" id="ARBA00023125"/>
    </source>
</evidence>
<dbReference type="InterPro" id="IPR014015">
    <property type="entry name" value="Helicase_SF3_DNA-vir"/>
</dbReference>
<dbReference type="PROSITE" id="PS51206">
    <property type="entry name" value="SF3_HELICASE_1"/>
    <property type="match status" value="1"/>
</dbReference>
<dbReference type="EMBL" id="KR816174">
    <property type="protein sequence ID" value="ANG08959.1"/>
    <property type="molecule type" value="Genomic_DNA"/>
</dbReference>
<dbReference type="GO" id="GO:0043138">
    <property type="term" value="F:3'-5' DNA helicase activity"/>
    <property type="evidence" value="ECO:0007669"/>
    <property type="project" value="UniProtKB-UniRule"/>
</dbReference>
<feature type="domain" description="SF3 helicase" evidence="17">
    <location>
        <begin position="403"/>
        <end position="553"/>
    </location>
</feature>
<evidence type="ECO:0000313" key="19">
    <source>
        <dbReference type="Proteomes" id="UP000244836"/>
    </source>
</evidence>
<organism evidence="18 19">
    <name type="scientific">Human papillomavirus 187</name>
    <dbReference type="NCBI Taxonomy" id="1851130"/>
    <lineage>
        <taxon>Viruses</taxon>
        <taxon>Monodnaviria</taxon>
        <taxon>Shotokuvirae</taxon>
        <taxon>Cossaviricota</taxon>
        <taxon>Papovaviricetes</taxon>
        <taxon>Zurhausenvirales</taxon>
        <taxon>Papillomaviridae</taxon>
        <taxon>Firstpapillomavirinae</taxon>
        <taxon>Gammapapillomavirus</taxon>
        <taxon>Gammapapillomavirus 26</taxon>
    </lineage>
</organism>
<evidence type="ECO:0000256" key="16">
    <source>
        <dbReference type="PIRNR" id="PIRNR003383"/>
    </source>
</evidence>
<evidence type="ECO:0000256" key="8">
    <source>
        <dbReference type="ARBA" id="ARBA00022806"/>
    </source>
</evidence>
<reference evidence="18 19" key="1">
    <citation type="submission" date="2015-05" db="EMBL/GenBank/DDBJ databases">
        <title>Novel next-generation sequencing and bioinformatics pipeline for detection of human papillomavirus.</title>
        <authorList>
            <person name="Chen Z."/>
            <person name="Burk R."/>
        </authorList>
    </citation>
    <scope>NUCLEOTIDE SEQUENCE [LARGE SCALE GENOMIC DNA]</scope>
    <source>
        <strain evidence="18">ACS447</strain>
    </source>
</reference>
<keyword evidence="8 15" id="KW-0347">Helicase</keyword>
<dbReference type="InterPro" id="IPR046832">
    <property type="entry name" value="PPV_E1_DBD"/>
</dbReference>
<keyword evidence="9 15" id="KW-0067">ATP-binding</keyword>
<dbReference type="SUPFAM" id="SSF55464">
    <property type="entry name" value="Origin of replication-binding domain, RBD-like"/>
    <property type="match status" value="1"/>
</dbReference>
<feature type="modified residue" description="Phosphoserine; by host" evidence="15">
    <location>
        <position position="96"/>
    </location>
</feature>
<evidence type="ECO:0000256" key="6">
    <source>
        <dbReference type="ARBA" id="ARBA00022741"/>
    </source>
</evidence>
<dbReference type="KEGG" id="vg:37620434"/>